<keyword evidence="3" id="KW-1185">Reference proteome</keyword>
<dbReference type="InterPro" id="IPR003347">
    <property type="entry name" value="JmjC_dom"/>
</dbReference>
<dbReference type="RefSeq" id="XP_009034534.1">
    <property type="nucleotide sequence ID" value="XM_009036286.1"/>
</dbReference>
<dbReference type="InterPro" id="IPR018523">
    <property type="entry name" value="Isocitrate_lyase_ph_CS"/>
</dbReference>
<dbReference type="PANTHER" id="PTHR38663">
    <property type="match status" value="1"/>
</dbReference>
<dbReference type="InterPro" id="IPR036188">
    <property type="entry name" value="FAD/NAD-bd_sf"/>
</dbReference>
<dbReference type="InterPro" id="IPR038732">
    <property type="entry name" value="HpyO/CreE_NAD-binding"/>
</dbReference>
<dbReference type="Gene3D" id="2.60.120.10">
    <property type="entry name" value="Jelly Rolls"/>
    <property type="match status" value="1"/>
</dbReference>
<dbReference type="SMART" id="SM00558">
    <property type="entry name" value="JmjC"/>
    <property type="match status" value="1"/>
</dbReference>
<evidence type="ECO:0000259" key="1">
    <source>
        <dbReference type="PROSITE" id="PS51184"/>
    </source>
</evidence>
<feature type="domain" description="JmjC" evidence="1">
    <location>
        <begin position="463"/>
        <end position="634"/>
    </location>
</feature>
<dbReference type="Pfam" id="PF13454">
    <property type="entry name" value="NAD_binding_9"/>
    <property type="match status" value="1"/>
</dbReference>
<dbReference type="SUPFAM" id="SSF51905">
    <property type="entry name" value="FAD/NAD(P)-binding domain"/>
    <property type="match status" value="2"/>
</dbReference>
<accession>F0Y1B4</accession>
<sequence>MDKSRWRACMAAVRDGDEADALAAVAFWAREAPRVDRASLATATATLLTALRRPEPALERAAAAALGAIAETPALGDDLAAIVEPFARAQCGRVPANAADGARRVRSVAAALAALAEGGGASALLEPLLEAYVPRLRRSAARFDGGLLAADAVARLAAAAARRFPGAAWLAADGGALDAVAEGVARAIEHLFEDGASPELHYATPPPAPGGGAYVVAADEAVVFASPRGVAAGALPRHKRVTATAWDGPDWARVEAPVAGWVRFADLAPRSEAIHSYVAASPLWRQTCGAVATRNGVARCEAALAKRAGDAAARRVASPRARAALRALADAGVELRVLRCHANLAARGLPPRLWGRHRDFAGRGVGAVDARDLAAFRGFVRRHEPCVVCGAADVEHRFDSGVQWADLGDDAYLAKRCGHRAVGVRGAYVDGGGAAAGRVFASSATARAPLAAALAERRRADAAGEAAAFYAAKIPLADHLPELDDDDRGEPAFVDAAAACFGAPHARGLFAYVAPGGAVTGAHVDPLENVLLVLAGSKRLRLFPPRPRCARNLQPANAPLFTVAGLDAHPFSDAFLADPGLRCDCLDVVVGAGDALYVPAGWWHAVASLGPSVILNFWRDLHPAKTRDAEDDDGGLYPHMARALLLSSLLATTASFQWLVVGGGPQGVHVAGRLLREVDGLALDDVCIVDDEDALLRKWKTRAENTGMRYLRSPASLHLGDGERELLRHAEAHAPRIDKREPPFAPDYARPRLDVFNDHCDFLVDAHGLAAAHRRGEVVAVADAGDAYAVTVRRAGGDETLRAANVVLAVGGGAPAYPAWARGSAAVSHVFDDGFALGGGRVAVVGGGLSAAHLALRLGGRVDVVCRHGLREQQFDTHQDWMATAAARRLMGKGPTDRQVSFAGIADVAERRRVVRRERRSGTVPAAASRGRRGLKYAIASGDVRWHEADVAALRDAAGGVVLELTTGAAVAAERVVLATGFGAGPPARPLVDAAARGLGAALAPCGYPVPDAKLRWHDRGSGALYVAGALAELELGPSARNLAGARLASERIVAAARGVS</sequence>
<dbReference type="InterPro" id="IPR041667">
    <property type="entry name" value="Cupin_8"/>
</dbReference>
<dbReference type="GO" id="GO:0003824">
    <property type="term" value="F:catalytic activity"/>
    <property type="evidence" value="ECO:0007669"/>
    <property type="project" value="InterPro"/>
</dbReference>
<dbReference type="InParanoid" id="F0Y1B4"/>
<dbReference type="PROSITE" id="PS00161">
    <property type="entry name" value="ISOCITRATE_LYASE"/>
    <property type="match status" value="1"/>
</dbReference>
<dbReference type="eggNOG" id="KOG2132">
    <property type="taxonomic scope" value="Eukaryota"/>
</dbReference>
<name>F0Y1B4_AURAN</name>
<dbReference type="PROSITE" id="PS51184">
    <property type="entry name" value="JMJC"/>
    <property type="match status" value="1"/>
</dbReference>
<dbReference type="GeneID" id="20223825"/>
<dbReference type="KEGG" id="aaf:AURANDRAFT_62291"/>
<evidence type="ECO:0000313" key="3">
    <source>
        <dbReference type="Proteomes" id="UP000002729"/>
    </source>
</evidence>
<dbReference type="EMBL" id="GL833123">
    <property type="protein sequence ID" value="EGB10969.1"/>
    <property type="molecule type" value="Genomic_DNA"/>
</dbReference>
<gene>
    <name evidence="2" type="ORF">AURANDRAFT_62291</name>
</gene>
<dbReference type="Gene3D" id="3.50.50.60">
    <property type="entry name" value="FAD/NAD(P)-binding domain"/>
    <property type="match status" value="1"/>
</dbReference>
<dbReference type="OrthoDB" id="48566at2759"/>
<dbReference type="Pfam" id="PF13621">
    <property type="entry name" value="Cupin_8"/>
    <property type="match status" value="1"/>
</dbReference>
<dbReference type="SUPFAM" id="SSF51197">
    <property type="entry name" value="Clavaminate synthase-like"/>
    <property type="match status" value="1"/>
</dbReference>
<proteinExistence type="predicted"/>
<dbReference type="PRINTS" id="PR00368">
    <property type="entry name" value="FADPNR"/>
</dbReference>
<evidence type="ECO:0000313" key="2">
    <source>
        <dbReference type="EMBL" id="EGB10969.1"/>
    </source>
</evidence>
<reference evidence="2 3" key="1">
    <citation type="journal article" date="2011" name="Proc. Natl. Acad. Sci. U.S.A.">
        <title>Niche of harmful alga Aureococcus anophagefferens revealed through ecogenomics.</title>
        <authorList>
            <person name="Gobler C.J."/>
            <person name="Berry D.L."/>
            <person name="Dyhrman S.T."/>
            <person name="Wilhelm S.W."/>
            <person name="Salamov A."/>
            <person name="Lobanov A.V."/>
            <person name="Zhang Y."/>
            <person name="Collier J.L."/>
            <person name="Wurch L.L."/>
            <person name="Kustka A.B."/>
            <person name="Dill B.D."/>
            <person name="Shah M."/>
            <person name="VerBerkmoes N.C."/>
            <person name="Kuo A."/>
            <person name="Terry A."/>
            <person name="Pangilinan J."/>
            <person name="Lindquist E.A."/>
            <person name="Lucas S."/>
            <person name="Paulsen I.T."/>
            <person name="Hattenrath-Lehmann T.K."/>
            <person name="Talmage S.C."/>
            <person name="Walker E.A."/>
            <person name="Koch F."/>
            <person name="Burson A.M."/>
            <person name="Marcoval M.A."/>
            <person name="Tang Y.Z."/>
            <person name="Lecleir G.R."/>
            <person name="Coyne K.J."/>
            <person name="Berg G.M."/>
            <person name="Bertrand E.M."/>
            <person name="Saito M.A."/>
            <person name="Gladyshev V.N."/>
            <person name="Grigoriev I.V."/>
        </authorList>
    </citation>
    <scope>NUCLEOTIDE SEQUENCE [LARGE SCALE GENOMIC DNA]</scope>
    <source>
        <strain evidence="3">CCMP 1984</strain>
    </source>
</reference>
<dbReference type="PANTHER" id="PTHR38663:SF1">
    <property type="entry name" value="L-ORNITHINE N(5)-MONOOXYGENASE"/>
    <property type="match status" value="1"/>
</dbReference>
<dbReference type="AlphaFoldDB" id="F0Y1B4"/>
<dbReference type="InterPro" id="IPR014710">
    <property type="entry name" value="RmlC-like_jellyroll"/>
</dbReference>
<protein>
    <recommendedName>
        <fullName evidence="1">JmjC domain-containing protein</fullName>
    </recommendedName>
</protein>
<dbReference type="Proteomes" id="UP000002729">
    <property type="component" value="Unassembled WGS sequence"/>
</dbReference>
<organism evidence="3">
    <name type="scientific">Aureococcus anophagefferens</name>
    <name type="common">Harmful bloom alga</name>
    <dbReference type="NCBI Taxonomy" id="44056"/>
    <lineage>
        <taxon>Eukaryota</taxon>
        <taxon>Sar</taxon>
        <taxon>Stramenopiles</taxon>
        <taxon>Ochrophyta</taxon>
        <taxon>Pelagophyceae</taxon>
        <taxon>Pelagomonadales</taxon>
        <taxon>Pelagomonadaceae</taxon>
        <taxon>Aureococcus</taxon>
    </lineage>
</organism>